<evidence type="ECO:0000256" key="2">
    <source>
        <dbReference type="ARBA" id="ARBA00022490"/>
    </source>
</evidence>
<proteinExistence type="predicted"/>
<evidence type="ECO:0000256" key="5">
    <source>
        <dbReference type="PROSITE-ProRule" id="PRU00176"/>
    </source>
</evidence>
<comment type="subcellular location">
    <subcellularLocation>
        <location evidence="1">Cytoplasm</location>
    </subcellularLocation>
</comment>
<dbReference type="EMBL" id="QNGE01001229">
    <property type="protein sequence ID" value="KAA3678085.1"/>
    <property type="molecule type" value="Genomic_DNA"/>
</dbReference>
<reference evidence="7 8" key="1">
    <citation type="journal article" date="2019" name="Gigascience">
        <title>Whole-genome sequence of the oriental lung fluke Paragonimus westermani.</title>
        <authorList>
            <person name="Oey H."/>
            <person name="Zakrzewski M."/>
            <person name="Narain K."/>
            <person name="Devi K.R."/>
            <person name="Agatsuma T."/>
            <person name="Nawaratna S."/>
            <person name="Gobert G.N."/>
            <person name="Jones M.K."/>
            <person name="Ragan M.A."/>
            <person name="McManus D.P."/>
            <person name="Krause L."/>
        </authorList>
    </citation>
    <scope>NUCLEOTIDE SEQUENCE [LARGE SCALE GENOMIC DNA]</scope>
    <source>
        <strain evidence="7 8">IND2009</strain>
    </source>
</reference>
<feature type="non-terminal residue" evidence="7">
    <location>
        <position position="1"/>
    </location>
</feature>
<dbReference type="GO" id="GO:0003729">
    <property type="term" value="F:mRNA binding"/>
    <property type="evidence" value="ECO:0007669"/>
    <property type="project" value="TreeGrafter"/>
</dbReference>
<dbReference type="PANTHER" id="PTHR48032">
    <property type="entry name" value="RNA-BINDING PROTEIN MUSASHI HOMOLOG RBP6"/>
    <property type="match status" value="1"/>
</dbReference>
<dbReference type="GO" id="GO:0005737">
    <property type="term" value="C:cytoplasm"/>
    <property type="evidence" value="ECO:0007669"/>
    <property type="project" value="UniProtKB-SubCell"/>
</dbReference>
<keyword evidence="4 5" id="KW-0694">RNA-binding</keyword>
<dbReference type="Proteomes" id="UP000324629">
    <property type="component" value="Unassembled WGS sequence"/>
</dbReference>
<protein>
    <submittedName>
        <fullName evidence="7">RNA-binding protein Musashi</fullName>
    </submittedName>
</protein>
<dbReference type="Gene3D" id="3.30.70.330">
    <property type="match status" value="1"/>
</dbReference>
<accession>A0A5J4NR36</accession>
<keyword evidence="2" id="KW-0963">Cytoplasm</keyword>
<dbReference type="Pfam" id="PF00076">
    <property type="entry name" value="RRM_1"/>
    <property type="match status" value="1"/>
</dbReference>
<feature type="domain" description="RRM" evidence="6">
    <location>
        <begin position="74"/>
        <end position="156"/>
    </location>
</feature>
<evidence type="ECO:0000256" key="4">
    <source>
        <dbReference type="ARBA" id="ARBA00022884"/>
    </source>
</evidence>
<evidence type="ECO:0000256" key="3">
    <source>
        <dbReference type="ARBA" id="ARBA00022737"/>
    </source>
</evidence>
<keyword evidence="3" id="KW-0677">Repeat</keyword>
<name>A0A5J4NR36_9TREM</name>
<gene>
    <name evidence="7" type="ORF">DEA37_0015157</name>
</gene>
<dbReference type="AlphaFoldDB" id="A0A5J4NR36"/>
<dbReference type="PROSITE" id="PS50102">
    <property type="entry name" value="RRM"/>
    <property type="match status" value="1"/>
</dbReference>
<dbReference type="InterPro" id="IPR000504">
    <property type="entry name" value="RRM_dom"/>
</dbReference>
<dbReference type="SMART" id="SM00360">
    <property type="entry name" value="RRM"/>
    <property type="match status" value="1"/>
</dbReference>
<dbReference type="SUPFAM" id="SSF54928">
    <property type="entry name" value="RNA-binding domain, RBD"/>
    <property type="match status" value="1"/>
</dbReference>
<evidence type="ECO:0000313" key="7">
    <source>
        <dbReference type="EMBL" id="KAA3678085.1"/>
    </source>
</evidence>
<evidence type="ECO:0000259" key="6">
    <source>
        <dbReference type="PROSITE" id="PS50102"/>
    </source>
</evidence>
<evidence type="ECO:0000256" key="1">
    <source>
        <dbReference type="ARBA" id="ARBA00004496"/>
    </source>
</evidence>
<dbReference type="GO" id="GO:0006417">
    <property type="term" value="P:regulation of translation"/>
    <property type="evidence" value="ECO:0007669"/>
    <property type="project" value="TreeGrafter"/>
</dbReference>
<keyword evidence="8" id="KW-1185">Reference proteome</keyword>
<evidence type="ECO:0000313" key="8">
    <source>
        <dbReference type="Proteomes" id="UP000324629"/>
    </source>
</evidence>
<dbReference type="PANTHER" id="PTHR48032:SF18">
    <property type="entry name" value="RRM DOMAIN-CONTAINING PROTEIN"/>
    <property type="match status" value="1"/>
</dbReference>
<dbReference type="InterPro" id="IPR012677">
    <property type="entry name" value="Nucleotide-bd_a/b_plait_sf"/>
</dbReference>
<dbReference type="InterPro" id="IPR035979">
    <property type="entry name" value="RBD_domain_sf"/>
</dbReference>
<comment type="caution">
    <text evidence="7">The sequence shown here is derived from an EMBL/GenBank/DDBJ whole genome shotgun (WGS) entry which is preliminary data.</text>
</comment>
<organism evidence="7 8">
    <name type="scientific">Paragonimus westermani</name>
    <dbReference type="NCBI Taxonomy" id="34504"/>
    <lineage>
        <taxon>Eukaryota</taxon>
        <taxon>Metazoa</taxon>
        <taxon>Spiralia</taxon>
        <taxon>Lophotrochozoa</taxon>
        <taxon>Platyhelminthes</taxon>
        <taxon>Trematoda</taxon>
        <taxon>Digenea</taxon>
        <taxon>Plagiorchiida</taxon>
        <taxon>Troglotremata</taxon>
        <taxon>Troglotrematidae</taxon>
        <taxon>Paragonimus</taxon>
    </lineage>
</organism>
<sequence>YTFDCLEICTLNCESMRSTQANNEDHLGGRTSHDTLTSTVQTSSSALNSSASSCATLDHWSATLLAAQALVRTKKVFVGGVATGTTAEELEAFFSEFGKVSWLSVETCELMMDKSTNRHRGFGFVTFESENAAEKVCNIHYHELNGKMVEAKKALPKEVLSSSNALIKQQGLVYGQMGKSDSRLFNVFYAQVFKSVVNYIPLT</sequence>